<dbReference type="Gene3D" id="1.10.10.10">
    <property type="entry name" value="Winged helix-like DNA-binding domain superfamily/Winged helix DNA-binding domain"/>
    <property type="match status" value="1"/>
</dbReference>
<dbReference type="GO" id="GO:0004803">
    <property type="term" value="F:transposase activity"/>
    <property type="evidence" value="ECO:0007669"/>
    <property type="project" value="InterPro"/>
</dbReference>
<keyword evidence="1" id="KW-0175">Coiled coil</keyword>
<dbReference type="GO" id="GO:0006313">
    <property type="term" value="P:DNA transposition"/>
    <property type="evidence" value="ECO:0007669"/>
    <property type="project" value="InterPro"/>
</dbReference>
<dbReference type="PANTHER" id="PTHR33215">
    <property type="entry name" value="PROTEIN DISTAL ANTENNA"/>
    <property type="match status" value="1"/>
</dbReference>
<dbReference type="SUPFAM" id="SSF46689">
    <property type="entry name" value="Homeodomain-like"/>
    <property type="match status" value="1"/>
</dbReference>
<gene>
    <name evidence="2" type="ordered locus">MYSTI_03646</name>
</gene>
<dbReference type="Proteomes" id="UP000011131">
    <property type="component" value="Chromosome"/>
</dbReference>
<dbReference type="InterPro" id="IPR036388">
    <property type="entry name" value="WH-like_DNA-bd_sf"/>
</dbReference>
<reference evidence="2 3" key="1">
    <citation type="journal article" date="2013" name="Genome Announc.">
        <title>Complete genome sequence of Myxococcus stipitatus strain DSM 14675, a fruiting myxobacterium.</title>
        <authorList>
            <person name="Huntley S."/>
            <person name="Kneip S."/>
            <person name="Treuner-Lange A."/>
            <person name="Sogaard-Andersen L."/>
        </authorList>
    </citation>
    <scope>NUCLEOTIDE SEQUENCE [LARGE SCALE GENOMIC DNA]</scope>
    <source>
        <strain evidence="3">DSM 14675 / JCM 12634 / Mx s8</strain>
    </source>
</reference>
<evidence type="ECO:0000256" key="1">
    <source>
        <dbReference type="SAM" id="Coils"/>
    </source>
</evidence>
<dbReference type="GO" id="GO:0003677">
    <property type="term" value="F:DNA binding"/>
    <property type="evidence" value="ECO:0007669"/>
    <property type="project" value="InterPro"/>
</dbReference>
<protein>
    <submittedName>
        <fullName evidence="2">IS3 family transposase OrfA</fullName>
    </submittedName>
</protein>
<evidence type="ECO:0000313" key="2">
    <source>
        <dbReference type="EMBL" id="AGC44952.1"/>
    </source>
</evidence>
<dbReference type="Pfam" id="PF01527">
    <property type="entry name" value="HTH_Tnp_1"/>
    <property type="match status" value="1"/>
</dbReference>
<dbReference type="STRING" id="1278073.MYSTI_03646"/>
<evidence type="ECO:0000313" key="3">
    <source>
        <dbReference type="Proteomes" id="UP000011131"/>
    </source>
</evidence>
<dbReference type="HOGENOM" id="CLU_027402_33_0_7"/>
<dbReference type="eggNOG" id="COG2963">
    <property type="taxonomic scope" value="Bacteria"/>
</dbReference>
<dbReference type="KEGG" id="msd:MYSTI_03646"/>
<dbReference type="PATRIC" id="fig|1278073.3.peg.3707"/>
<organism evidence="2 3">
    <name type="scientific">Myxococcus stipitatus (strain DSM 14675 / JCM 12634 / Mx s8)</name>
    <dbReference type="NCBI Taxonomy" id="1278073"/>
    <lineage>
        <taxon>Bacteria</taxon>
        <taxon>Pseudomonadati</taxon>
        <taxon>Myxococcota</taxon>
        <taxon>Myxococcia</taxon>
        <taxon>Myxococcales</taxon>
        <taxon>Cystobacterineae</taxon>
        <taxon>Myxococcaceae</taxon>
        <taxon>Myxococcus</taxon>
    </lineage>
</organism>
<sequence>MLGQRQWVRRARGWSCVSLLESVQLWEKDATMPKPKPPYPPEFRARIVELAKAGRTTRSLAEEFQVTDTTVRNWVRQGEVDEGTRQDGLTTDEKQELARLRREVKVLREERDILSKAAAWFAQEGVGTPKKRSDS</sequence>
<proteinExistence type="predicted"/>
<name>L7UBL4_MYXSD</name>
<dbReference type="PANTHER" id="PTHR33215:SF13">
    <property type="entry name" value="PROTEIN DISTAL ANTENNA"/>
    <property type="match status" value="1"/>
</dbReference>
<dbReference type="EMBL" id="CP004025">
    <property type="protein sequence ID" value="AGC44952.1"/>
    <property type="molecule type" value="Genomic_DNA"/>
</dbReference>
<dbReference type="InterPro" id="IPR002514">
    <property type="entry name" value="Transposase_8"/>
</dbReference>
<dbReference type="InterPro" id="IPR051839">
    <property type="entry name" value="RD_transcriptional_regulator"/>
</dbReference>
<feature type="coiled-coil region" evidence="1">
    <location>
        <begin position="90"/>
        <end position="117"/>
    </location>
</feature>
<accession>L7UBL4</accession>
<dbReference type="AlphaFoldDB" id="L7UBL4"/>
<dbReference type="InterPro" id="IPR009057">
    <property type="entry name" value="Homeodomain-like_sf"/>
</dbReference>
<keyword evidence="3" id="KW-1185">Reference proteome</keyword>